<gene>
    <name evidence="2" type="ORF">F2P81_009560</name>
</gene>
<proteinExistence type="predicted"/>
<sequence length="70" mass="7952">MALLELDFAEFKELTQARLSDPQDNTVQQLQEELQQLKRDNQALASDLKGSVEALKQENNVLYAQSERGC</sequence>
<dbReference type="Gene3D" id="1.20.58.70">
    <property type="match status" value="1"/>
</dbReference>
<keyword evidence="1" id="KW-0175">Coiled coil</keyword>
<evidence type="ECO:0000256" key="1">
    <source>
        <dbReference type="SAM" id="Coils"/>
    </source>
</evidence>
<dbReference type="Proteomes" id="UP000438429">
    <property type="component" value="Unassembled WGS sequence"/>
</dbReference>
<name>A0A6A4SV19_SCOMX</name>
<dbReference type="EMBL" id="VEVO01000008">
    <property type="protein sequence ID" value="KAF0039076.1"/>
    <property type="molecule type" value="Genomic_DNA"/>
</dbReference>
<feature type="coiled-coil region" evidence="1">
    <location>
        <begin position="20"/>
        <end position="47"/>
    </location>
</feature>
<accession>A0A6A4SV19</accession>
<evidence type="ECO:0000313" key="3">
    <source>
        <dbReference type="Proteomes" id="UP000438429"/>
    </source>
</evidence>
<dbReference type="AlphaFoldDB" id="A0A6A4SV19"/>
<reference evidence="2 3" key="1">
    <citation type="submission" date="2019-06" db="EMBL/GenBank/DDBJ databases">
        <title>Draft genomes of female and male turbot (Scophthalmus maximus).</title>
        <authorList>
            <person name="Xu H."/>
            <person name="Xu X.-W."/>
            <person name="Shao C."/>
            <person name="Chen S."/>
        </authorList>
    </citation>
    <scope>NUCLEOTIDE SEQUENCE [LARGE SCALE GENOMIC DNA]</scope>
    <source>
        <strain evidence="2">Ysfricsl-2016a</strain>
        <tissue evidence="2">Blood</tissue>
    </source>
</reference>
<evidence type="ECO:0000313" key="2">
    <source>
        <dbReference type="EMBL" id="KAF0039076.1"/>
    </source>
</evidence>
<organism evidence="2 3">
    <name type="scientific">Scophthalmus maximus</name>
    <name type="common">Turbot</name>
    <name type="synonym">Psetta maxima</name>
    <dbReference type="NCBI Taxonomy" id="52904"/>
    <lineage>
        <taxon>Eukaryota</taxon>
        <taxon>Metazoa</taxon>
        <taxon>Chordata</taxon>
        <taxon>Craniata</taxon>
        <taxon>Vertebrata</taxon>
        <taxon>Euteleostomi</taxon>
        <taxon>Actinopterygii</taxon>
        <taxon>Neopterygii</taxon>
        <taxon>Teleostei</taxon>
        <taxon>Neoteleostei</taxon>
        <taxon>Acanthomorphata</taxon>
        <taxon>Carangaria</taxon>
        <taxon>Pleuronectiformes</taxon>
        <taxon>Pleuronectoidei</taxon>
        <taxon>Scophthalmidae</taxon>
        <taxon>Scophthalmus</taxon>
    </lineage>
</organism>
<protein>
    <submittedName>
        <fullName evidence="2">Uncharacterized protein</fullName>
    </submittedName>
</protein>
<comment type="caution">
    <text evidence="2">The sequence shown here is derived from an EMBL/GenBank/DDBJ whole genome shotgun (WGS) entry which is preliminary data.</text>
</comment>